<evidence type="ECO:0000256" key="2">
    <source>
        <dbReference type="ARBA" id="ARBA00023163"/>
    </source>
</evidence>
<dbReference type="SUPFAM" id="SSF46785">
    <property type="entry name" value="Winged helix' DNA-binding domain"/>
    <property type="match status" value="1"/>
</dbReference>
<dbReference type="Proteomes" id="UP000264071">
    <property type="component" value="Unassembled WGS sequence"/>
</dbReference>
<dbReference type="PANTHER" id="PTHR33164:SF56">
    <property type="entry name" value="HTH-TYPE TRANSCRIPTIONAL REGULATOR MHQR"/>
    <property type="match status" value="1"/>
</dbReference>
<dbReference type="GO" id="GO:0006950">
    <property type="term" value="P:response to stress"/>
    <property type="evidence" value="ECO:0007669"/>
    <property type="project" value="TreeGrafter"/>
</dbReference>
<evidence type="ECO:0000313" key="6">
    <source>
        <dbReference type="Proteomes" id="UP000264071"/>
    </source>
</evidence>
<dbReference type="PRINTS" id="PR00598">
    <property type="entry name" value="HTHMARR"/>
</dbReference>
<dbReference type="PROSITE" id="PS50995">
    <property type="entry name" value="HTH_MARR_2"/>
    <property type="match status" value="1"/>
</dbReference>
<name>A0A3D4V3E7_9BACT</name>
<proteinExistence type="predicted"/>
<keyword evidence="1" id="KW-0805">Transcription regulation</keyword>
<feature type="compositionally biased region" description="Basic and acidic residues" evidence="3">
    <location>
        <begin position="12"/>
        <end position="22"/>
    </location>
</feature>
<dbReference type="InterPro" id="IPR039422">
    <property type="entry name" value="MarR/SlyA-like"/>
</dbReference>
<dbReference type="OMA" id="FPQHKEA"/>
<keyword evidence="2" id="KW-0804">Transcription</keyword>
<dbReference type="AlphaFoldDB" id="A0A3D4V3E7"/>
<gene>
    <name evidence="5" type="ORF">DGD08_00285</name>
</gene>
<organism evidence="5 6">
    <name type="scientific">Gemmatimonas aurantiaca</name>
    <dbReference type="NCBI Taxonomy" id="173480"/>
    <lineage>
        <taxon>Bacteria</taxon>
        <taxon>Pseudomonadati</taxon>
        <taxon>Gemmatimonadota</taxon>
        <taxon>Gemmatimonadia</taxon>
        <taxon>Gemmatimonadales</taxon>
        <taxon>Gemmatimonadaceae</taxon>
        <taxon>Gemmatimonas</taxon>
    </lineage>
</organism>
<dbReference type="Gene3D" id="1.10.10.10">
    <property type="entry name" value="Winged helix-like DNA-binding domain superfamily/Winged helix DNA-binding domain"/>
    <property type="match status" value="1"/>
</dbReference>
<protein>
    <submittedName>
        <fullName evidence="5">MarR family transcriptional regulator</fullName>
    </submittedName>
</protein>
<sequence length="175" mass="19267">MATITQPISDHSALRHPEAHEPDVDETTLSALRLWVIMNRAQSAVTAHAAAHVARHGLTLAEFGILEALYHRGPMLLGEVQKRILVSSGGITFLVDRLTAKGLVERRTCDSDRRARYAALTERGREQVVEMFPTHAQELARVMSGISIEDQKVATEILKAMGRAAAQMAPPEDLR</sequence>
<dbReference type="PANTHER" id="PTHR33164">
    <property type="entry name" value="TRANSCRIPTIONAL REGULATOR, MARR FAMILY"/>
    <property type="match status" value="1"/>
</dbReference>
<dbReference type="SMART" id="SM00347">
    <property type="entry name" value="HTH_MARR"/>
    <property type="match status" value="1"/>
</dbReference>
<evidence type="ECO:0000256" key="3">
    <source>
        <dbReference type="SAM" id="MobiDB-lite"/>
    </source>
</evidence>
<dbReference type="EMBL" id="DPIY01000001">
    <property type="protein sequence ID" value="HCT55626.1"/>
    <property type="molecule type" value="Genomic_DNA"/>
</dbReference>
<feature type="region of interest" description="Disordered" evidence="3">
    <location>
        <begin position="1"/>
        <end position="22"/>
    </location>
</feature>
<dbReference type="InterPro" id="IPR000835">
    <property type="entry name" value="HTH_MarR-typ"/>
</dbReference>
<dbReference type="InterPro" id="IPR036390">
    <property type="entry name" value="WH_DNA-bd_sf"/>
</dbReference>
<dbReference type="Pfam" id="PF12802">
    <property type="entry name" value="MarR_2"/>
    <property type="match status" value="1"/>
</dbReference>
<dbReference type="GO" id="GO:0003700">
    <property type="term" value="F:DNA-binding transcription factor activity"/>
    <property type="evidence" value="ECO:0007669"/>
    <property type="project" value="InterPro"/>
</dbReference>
<accession>A0A3D4V3E7</accession>
<evidence type="ECO:0000256" key="1">
    <source>
        <dbReference type="ARBA" id="ARBA00023015"/>
    </source>
</evidence>
<comment type="caution">
    <text evidence="5">The sequence shown here is derived from an EMBL/GenBank/DDBJ whole genome shotgun (WGS) entry which is preliminary data.</text>
</comment>
<dbReference type="InterPro" id="IPR036388">
    <property type="entry name" value="WH-like_DNA-bd_sf"/>
</dbReference>
<evidence type="ECO:0000313" key="5">
    <source>
        <dbReference type="EMBL" id="HCT55626.1"/>
    </source>
</evidence>
<reference evidence="5 6" key="1">
    <citation type="journal article" date="2018" name="Nat. Biotechnol.">
        <title>A standardized bacterial taxonomy based on genome phylogeny substantially revises the tree of life.</title>
        <authorList>
            <person name="Parks D.H."/>
            <person name="Chuvochina M."/>
            <person name="Waite D.W."/>
            <person name="Rinke C."/>
            <person name="Skarshewski A."/>
            <person name="Chaumeil P.A."/>
            <person name="Hugenholtz P."/>
        </authorList>
    </citation>
    <scope>NUCLEOTIDE SEQUENCE [LARGE SCALE GENOMIC DNA]</scope>
    <source>
        <strain evidence="5">UBA8844</strain>
    </source>
</reference>
<feature type="domain" description="HTH marR-type" evidence="4">
    <location>
        <begin position="31"/>
        <end position="163"/>
    </location>
</feature>
<evidence type="ECO:0000259" key="4">
    <source>
        <dbReference type="PROSITE" id="PS50995"/>
    </source>
</evidence>